<dbReference type="PANTHER" id="PTHR10426">
    <property type="entry name" value="STRICTOSIDINE SYNTHASE-RELATED"/>
    <property type="match status" value="1"/>
</dbReference>
<name>A0A291QLZ8_9ACTN</name>
<dbReference type="Pfam" id="PF03088">
    <property type="entry name" value="Str_synth"/>
    <property type="match status" value="1"/>
</dbReference>
<keyword evidence="3" id="KW-0325">Glycoprotein</keyword>
<dbReference type="KEGG" id="sfk:KY5_7570c"/>
<evidence type="ECO:0000313" key="5">
    <source>
        <dbReference type="EMBL" id="ATL32588.1"/>
    </source>
</evidence>
<evidence type="ECO:0000256" key="2">
    <source>
        <dbReference type="ARBA" id="ARBA00022553"/>
    </source>
</evidence>
<dbReference type="SUPFAM" id="SSF63829">
    <property type="entry name" value="Calcium-dependent phosphotriesterase"/>
    <property type="match status" value="1"/>
</dbReference>
<evidence type="ECO:0000256" key="3">
    <source>
        <dbReference type="ARBA" id="ARBA00023180"/>
    </source>
</evidence>
<dbReference type="GO" id="GO:0016829">
    <property type="term" value="F:lyase activity"/>
    <property type="evidence" value="ECO:0007669"/>
    <property type="project" value="UniProtKB-KW"/>
</dbReference>
<gene>
    <name evidence="5" type="ORF">KY5_7570c</name>
</gene>
<dbReference type="InterPro" id="IPR018119">
    <property type="entry name" value="Strictosidine_synth_cons-reg"/>
</dbReference>
<proteinExistence type="inferred from homology"/>
<keyword evidence="2" id="KW-0597">Phosphoprotein</keyword>
<evidence type="ECO:0000259" key="4">
    <source>
        <dbReference type="Pfam" id="PF03088"/>
    </source>
</evidence>
<comment type="similarity">
    <text evidence="1">Belongs to the strictosidine synthase family.</text>
</comment>
<dbReference type="PANTHER" id="PTHR10426:SF88">
    <property type="entry name" value="ADIPOCYTE PLASMA MEMBRANE-ASSOCIATED PROTEIN HEMOMUCIN-RELATED"/>
    <property type="match status" value="1"/>
</dbReference>
<accession>A0A291QLZ8</accession>
<organism evidence="5 6">
    <name type="scientific">Streptomyces formicae</name>
    <dbReference type="NCBI Taxonomy" id="1616117"/>
    <lineage>
        <taxon>Bacteria</taxon>
        <taxon>Bacillati</taxon>
        <taxon>Actinomycetota</taxon>
        <taxon>Actinomycetes</taxon>
        <taxon>Kitasatosporales</taxon>
        <taxon>Streptomycetaceae</taxon>
        <taxon>Streptomyces</taxon>
    </lineage>
</organism>
<dbReference type="EMBL" id="CP022685">
    <property type="protein sequence ID" value="ATL32588.1"/>
    <property type="molecule type" value="Genomic_DNA"/>
</dbReference>
<evidence type="ECO:0000256" key="1">
    <source>
        <dbReference type="ARBA" id="ARBA00009191"/>
    </source>
</evidence>
<sequence>MGRGPEHVTSDGRGRLLTGVEDGRVLRVDPARPHAGETVARTGGRPLGLTTQTDGRVLICDAERGLLRLSPDTGFLEVLADRVGGEPLRVCSNVAVGGDDTAYFTSSSSRYPLSRWRSDLVEHTASGRVLRLTPGGSPEVLAGGLEFANGIVLAPDASHLVVAETGARRLMRLWLTGANAGRLEVFLDDLPGYPDNLTQGPSGDLWVALAAPANPAVEALRGAPTWLRRTMATAAHAVRSRPPRVARVLSLTPEGHVRHDLRRSGRGCRMMTSVMETRGELVLGSLMERHLTVCESPLTSVGPSPTESG</sequence>
<dbReference type="InterPro" id="IPR011042">
    <property type="entry name" value="6-blade_b-propeller_TolB-like"/>
</dbReference>
<dbReference type="Pfam" id="PF20067">
    <property type="entry name" value="SSL_N"/>
    <property type="match status" value="1"/>
</dbReference>
<feature type="domain" description="Strictosidine synthase conserved region" evidence="4">
    <location>
        <begin position="99"/>
        <end position="177"/>
    </location>
</feature>
<dbReference type="Gene3D" id="2.120.10.30">
    <property type="entry name" value="TolB, C-terminal domain"/>
    <property type="match status" value="1"/>
</dbReference>
<keyword evidence="5" id="KW-0456">Lyase</keyword>
<evidence type="ECO:0000313" key="6">
    <source>
        <dbReference type="Proteomes" id="UP000221011"/>
    </source>
</evidence>
<keyword evidence="6" id="KW-1185">Reference proteome</keyword>
<dbReference type="Proteomes" id="UP000221011">
    <property type="component" value="Chromosome"/>
</dbReference>
<dbReference type="GO" id="GO:0012505">
    <property type="term" value="C:endomembrane system"/>
    <property type="evidence" value="ECO:0007669"/>
    <property type="project" value="TreeGrafter"/>
</dbReference>
<reference evidence="5 6" key="1">
    <citation type="submission" date="2017-08" db="EMBL/GenBank/DDBJ databases">
        <title>Complete Genome Sequence of Streptomyces formicae KY5, the formicamycin producer.</title>
        <authorList>
            <person name="Holmes N.A."/>
            <person name="Devine R."/>
            <person name="Qin Z."/>
            <person name="Seipke R.F."/>
            <person name="Wilkinson B."/>
            <person name="Hutchings M.I."/>
        </authorList>
    </citation>
    <scope>NUCLEOTIDE SEQUENCE [LARGE SCALE GENOMIC DNA]</scope>
    <source>
        <strain evidence="5 6">KY5</strain>
    </source>
</reference>
<dbReference type="EC" id="4.3.3.2" evidence="5"/>
<protein>
    <submittedName>
        <fullName evidence="5">Strictosidine synthase</fullName>
        <ecNumber evidence="5">4.3.3.2</ecNumber>
    </submittedName>
</protein>
<dbReference type="GO" id="GO:0016787">
    <property type="term" value="F:hydrolase activity"/>
    <property type="evidence" value="ECO:0007669"/>
    <property type="project" value="TreeGrafter"/>
</dbReference>
<dbReference type="AlphaFoldDB" id="A0A291QLZ8"/>